<evidence type="ECO:0000313" key="2">
    <source>
        <dbReference type="EMBL" id="CAI5450462.1"/>
    </source>
</evidence>
<dbReference type="EMBL" id="CANHGI010000005">
    <property type="protein sequence ID" value="CAI5450462.1"/>
    <property type="molecule type" value="Genomic_DNA"/>
</dbReference>
<keyword evidence="1" id="KW-0732">Signal</keyword>
<dbReference type="AlphaFoldDB" id="A0A9P1N7B4"/>
<accession>A0A9P1N7B4</accession>
<gene>
    <name evidence="2" type="ORF">CAMP_LOCUS13099</name>
</gene>
<keyword evidence="3" id="KW-1185">Reference proteome</keyword>
<feature type="signal peptide" evidence="1">
    <location>
        <begin position="1"/>
        <end position="20"/>
    </location>
</feature>
<feature type="chain" id="PRO_5040342819" evidence="1">
    <location>
        <begin position="21"/>
        <end position="91"/>
    </location>
</feature>
<reference evidence="2" key="1">
    <citation type="submission" date="2022-11" db="EMBL/GenBank/DDBJ databases">
        <authorList>
            <person name="Kikuchi T."/>
        </authorList>
    </citation>
    <scope>NUCLEOTIDE SEQUENCE</scope>
    <source>
        <strain evidence="2">PS1010</strain>
    </source>
</reference>
<sequence length="91" mass="10558">MKFLICFLIFCTIFPAKIAAKSTCPFVLLGKIRKICGNYAENCVEQRDDVDFIGFAFHCCSKSCHSSHFRQICCKTPVNFKKHDFYTIFDR</sequence>
<evidence type="ECO:0000256" key="1">
    <source>
        <dbReference type="SAM" id="SignalP"/>
    </source>
</evidence>
<name>A0A9P1N7B4_9PELO</name>
<comment type="caution">
    <text evidence="2">The sequence shown here is derived from an EMBL/GenBank/DDBJ whole genome shotgun (WGS) entry which is preliminary data.</text>
</comment>
<protein>
    <submittedName>
        <fullName evidence="2">Uncharacterized protein</fullName>
    </submittedName>
</protein>
<evidence type="ECO:0000313" key="3">
    <source>
        <dbReference type="Proteomes" id="UP001152747"/>
    </source>
</evidence>
<dbReference type="Proteomes" id="UP001152747">
    <property type="component" value="Unassembled WGS sequence"/>
</dbReference>
<proteinExistence type="predicted"/>
<organism evidence="2 3">
    <name type="scientific">Caenorhabditis angaria</name>
    <dbReference type="NCBI Taxonomy" id="860376"/>
    <lineage>
        <taxon>Eukaryota</taxon>
        <taxon>Metazoa</taxon>
        <taxon>Ecdysozoa</taxon>
        <taxon>Nematoda</taxon>
        <taxon>Chromadorea</taxon>
        <taxon>Rhabditida</taxon>
        <taxon>Rhabditina</taxon>
        <taxon>Rhabditomorpha</taxon>
        <taxon>Rhabditoidea</taxon>
        <taxon>Rhabditidae</taxon>
        <taxon>Peloderinae</taxon>
        <taxon>Caenorhabditis</taxon>
    </lineage>
</organism>